<name>A0A0F9IUJ1_9ZZZZ</name>
<dbReference type="AlphaFoldDB" id="A0A0F9IUJ1"/>
<dbReference type="Gene3D" id="3.30.160.250">
    <property type="match status" value="1"/>
</dbReference>
<feature type="non-terminal residue" evidence="1">
    <location>
        <position position="48"/>
    </location>
</feature>
<dbReference type="SUPFAM" id="SSF143100">
    <property type="entry name" value="TTHA1013/TTHA0281-like"/>
    <property type="match status" value="1"/>
</dbReference>
<accession>A0A0F9IUJ1</accession>
<evidence type="ECO:0000313" key="1">
    <source>
        <dbReference type="EMBL" id="KKM61029.1"/>
    </source>
</evidence>
<protein>
    <recommendedName>
        <fullName evidence="2">HicB-like antitoxin of toxin-antitoxin system domain-containing protein</fullName>
    </recommendedName>
</protein>
<dbReference type="EMBL" id="LAZR01011567">
    <property type="protein sequence ID" value="KKM61029.1"/>
    <property type="molecule type" value="Genomic_DNA"/>
</dbReference>
<proteinExistence type="predicted"/>
<reference evidence="1" key="1">
    <citation type="journal article" date="2015" name="Nature">
        <title>Complex archaea that bridge the gap between prokaryotes and eukaryotes.</title>
        <authorList>
            <person name="Spang A."/>
            <person name="Saw J.H."/>
            <person name="Jorgensen S.L."/>
            <person name="Zaremba-Niedzwiedzka K."/>
            <person name="Martijn J."/>
            <person name="Lind A.E."/>
            <person name="van Eijk R."/>
            <person name="Schleper C."/>
            <person name="Guy L."/>
            <person name="Ettema T.J."/>
        </authorList>
    </citation>
    <scope>NUCLEOTIDE SEQUENCE</scope>
</reference>
<evidence type="ECO:0008006" key="2">
    <source>
        <dbReference type="Google" id="ProtNLM"/>
    </source>
</evidence>
<dbReference type="InterPro" id="IPR035069">
    <property type="entry name" value="TTHA1013/TTHA0281-like"/>
</dbReference>
<organism evidence="1">
    <name type="scientific">marine sediment metagenome</name>
    <dbReference type="NCBI Taxonomy" id="412755"/>
    <lineage>
        <taxon>unclassified sequences</taxon>
        <taxon>metagenomes</taxon>
        <taxon>ecological metagenomes</taxon>
    </lineage>
</organism>
<comment type="caution">
    <text evidence="1">The sequence shown here is derived from an EMBL/GenBank/DDBJ whole genome shotgun (WGS) entry which is preliminary data.</text>
</comment>
<gene>
    <name evidence="1" type="ORF">LCGC14_1535950</name>
</gene>
<sequence>MKSSEQQAIEILRKPYARVLIPDESGGYFAKILEFPGCYAEGETPNEA</sequence>